<organism evidence="5 6">
    <name type="scientific">Nesterenkonia halobia</name>
    <dbReference type="NCBI Taxonomy" id="37922"/>
    <lineage>
        <taxon>Bacteria</taxon>
        <taxon>Bacillati</taxon>
        <taxon>Actinomycetota</taxon>
        <taxon>Actinomycetes</taxon>
        <taxon>Micrococcales</taxon>
        <taxon>Micrococcaceae</taxon>
        <taxon>Nesterenkonia</taxon>
    </lineage>
</organism>
<dbReference type="Gene3D" id="3.40.190.10">
    <property type="entry name" value="Periplasmic binding protein-like II"/>
    <property type="match status" value="2"/>
</dbReference>
<evidence type="ECO:0000256" key="2">
    <source>
        <dbReference type="ARBA" id="ARBA00022448"/>
    </source>
</evidence>
<feature type="signal peptide" evidence="4">
    <location>
        <begin position="1"/>
        <end position="24"/>
    </location>
</feature>
<evidence type="ECO:0000256" key="1">
    <source>
        <dbReference type="ARBA" id="ARBA00008520"/>
    </source>
</evidence>
<reference evidence="6" key="1">
    <citation type="journal article" date="2019" name="Int. J. Syst. Evol. Microbiol.">
        <title>The Global Catalogue of Microorganisms (GCM) 10K type strain sequencing project: providing services to taxonomists for standard genome sequencing and annotation.</title>
        <authorList>
            <consortium name="The Broad Institute Genomics Platform"/>
            <consortium name="The Broad Institute Genome Sequencing Center for Infectious Disease"/>
            <person name="Wu L."/>
            <person name="Ma J."/>
        </authorList>
    </citation>
    <scope>NUCLEOTIDE SEQUENCE [LARGE SCALE GENOMIC DNA]</scope>
    <source>
        <strain evidence="6">JCM 11483</strain>
    </source>
</reference>
<proteinExistence type="inferred from homology"/>
<gene>
    <name evidence="5" type="ORF">GCM10020260_20990</name>
</gene>
<evidence type="ECO:0000313" key="5">
    <source>
        <dbReference type="EMBL" id="GAA3286341.1"/>
    </source>
</evidence>
<dbReference type="EMBL" id="BAAAYG010000007">
    <property type="protein sequence ID" value="GAA3286341.1"/>
    <property type="molecule type" value="Genomic_DNA"/>
</dbReference>
<keyword evidence="2" id="KW-0813">Transport</keyword>
<dbReference type="PROSITE" id="PS51257">
    <property type="entry name" value="PROKAR_LIPOPROTEIN"/>
    <property type="match status" value="1"/>
</dbReference>
<name>A0ABP6RFT6_9MICC</name>
<protein>
    <submittedName>
        <fullName evidence="5">Extracellular solute-binding protein</fullName>
    </submittedName>
</protein>
<comment type="caution">
    <text evidence="5">The sequence shown here is derived from an EMBL/GenBank/DDBJ whole genome shotgun (WGS) entry which is preliminary data.</text>
</comment>
<evidence type="ECO:0000256" key="3">
    <source>
        <dbReference type="ARBA" id="ARBA00022729"/>
    </source>
</evidence>
<accession>A0ABP6RFT6</accession>
<comment type="similarity">
    <text evidence="1">Belongs to the bacterial solute-binding protein 1 family.</text>
</comment>
<dbReference type="PANTHER" id="PTHR30061:SF50">
    <property type="entry name" value="MALTOSE_MALTODEXTRIN-BINDING PERIPLASMIC PROTEIN"/>
    <property type="match status" value="1"/>
</dbReference>
<dbReference type="InterPro" id="IPR006059">
    <property type="entry name" value="SBP"/>
</dbReference>
<dbReference type="CDD" id="cd13586">
    <property type="entry name" value="PBP2_Maltose_binding_like"/>
    <property type="match status" value="1"/>
</dbReference>
<keyword evidence="6" id="KW-1185">Reference proteome</keyword>
<sequence length="419" mass="43597">MMGNARSATSLTAALAGGALLLTACGGGTDTSAADESSSGDGSQAQGSLTVWVDADRAEVLQDAAADFTDESGIDVELVQKDFAEIRDQFVSQVPTGEGPDIAVGAHDWLGTLVTNGVAAPIELGDTAGDYQQVAVDAWTYEGQTYGLPYSMENIALLRNSELAPEAPGSYDEMISMGEESGAEYPFVVGLDPNEADPYHLYPFQTSFGADVFGTDDAGAYDPEELTIGDAGGVEFASWLAEQGEAEVLNTSIDGDLVLETFSAGDSPFLLTGPWNVPAAQEAGIDVQVDPIPAPGDEPAQPFVGVQGFFLSAKSENVVAATTFLTDYVGSAEVQTALYETGGRAPALTESFDAAVESDEIVAGFGEVGAEAVPMPSIPEMGAVWEHWGTAEAAVIDGEGDPEDLWTRMAEDIQSSIDE</sequence>
<dbReference type="Pfam" id="PF13416">
    <property type="entry name" value="SBP_bac_8"/>
    <property type="match status" value="1"/>
</dbReference>
<keyword evidence="3 4" id="KW-0732">Signal</keyword>
<dbReference type="RefSeq" id="WP_344721055.1">
    <property type="nucleotide sequence ID" value="NZ_BAAAYG010000007.1"/>
</dbReference>
<dbReference type="Proteomes" id="UP001501736">
    <property type="component" value="Unassembled WGS sequence"/>
</dbReference>
<dbReference type="PANTHER" id="PTHR30061">
    <property type="entry name" value="MALTOSE-BINDING PERIPLASMIC PROTEIN"/>
    <property type="match status" value="1"/>
</dbReference>
<dbReference type="SUPFAM" id="SSF53850">
    <property type="entry name" value="Periplasmic binding protein-like II"/>
    <property type="match status" value="1"/>
</dbReference>
<feature type="chain" id="PRO_5047123896" evidence="4">
    <location>
        <begin position="25"/>
        <end position="419"/>
    </location>
</feature>
<evidence type="ECO:0000313" key="6">
    <source>
        <dbReference type="Proteomes" id="UP001501736"/>
    </source>
</evidence>
<evidence type="ECO:0000256" key="4">
    <source>
        <dbReference type="SAM" id="SignalP"/>
    </source>
</evidence>